<protein>
    <submittedName>
        <fullName evidence="3">Uncharacterized protein</fullName>
    </submittedName>
</protein>
<keyword evidence="2" id="KW-0472">Membrane</keyword>
<evidence type="ECO:0000256" key="1">
    <source>
        <dbReference type="SAM" id="Coils"/>
    </source>
</evidence>
<name>A0A1I5PI38_9SPHN</name>
<keyword evidence="4" id="KW-1185">Reference proteome</keyword>
<dbReference type="Proteomes" id="UP000199331">
    <property type="component" value="Unassembled WGS sequence"/>
</dbReference>
<feature type="transmembrane region" description="Helical" evidence="2">
    <location>
        <begin position="12"/>
        <end position="34"/>
    </location>
</feature>
<dbReference type="AlphaFoldDB" id="A0A1I5PI38"/>
<organism evidence="3 4">
    <name type="scientific">Qipengyuania nanhaisediminis</name>
    <dbReference type="NCBI Taxonomy" id="604088"/>
    <lineage>
        <taxon>Bacteria</taxon>
        <taxon>Pseudomonadati</taxon>
        <taxon>Pseudomonadota</taxon>
        <taxon>Alphaproteobacteria</taxon>
        <taxon>Sphingomonadales</taxon>
        <taxon>Erythrobacteraceae</taxon>
        <taxon>Qipengyuania</taxon>
    </lineage>
</organism>
<keyword evidence="2" id="KW-0812">Transmembrane</keyword>
<evidence type="ECO:0000256" key="2">
    <source>
        <dbReference type="SAM" id="Phobius"/>
    </source>
</evidence>
<gene>
    <name evidence="3" type="ORF">SAMN04488060_2447</name>
</gene>
<sequence length="206" mass="22951">MTGGPKKPIDDPLVRGVMLAAGAAWLGSMAITLANPRRRRQFFANVAKSQKESAVREAERVKRARAEDLARKARRAEEKAENQRRYDAEFIDRTLRVTKPYPDALKVTRTGGWGGAVGFHNRSEIADASIDAFWSHWDARGNFEARIGKEFVAGEFYDRDGYGIAPGGEFVGTANDYLTEEQVAIILRLLGGEGGPDEVTFHRIRR</sequence>
<accession>A0A1I5PI38</accession>
<evidence type="ECO:0000313" key="3">
    <source>
        <dbReference type="EMBL" id="SFP33788.1"/>
    </source>
</evidence>
<evidence type="ECO:0000313" key="4">
    <source>
        <dbReference type="Proteomes" id="UP000199331"/>
    </source>
</evidence>
<reference evidence="4" key="1">
    <citation type="submission" date="2016-10" db="EMBL/GenBank/DDBJ databases">
        <authorList>
            <person name="Varghese N."/>
            <person name="Submissions S."/>
        </authorList>
    </citation>
    <scope>NUCLEOTIDE SEQUENCE [LARGE SCALE GENOMIC DNA]</scope>
    <source>
        <strain evidence="4">CGMCC 1.7715</strain>
    </source>
</reference>
<keyword evidence="1" id="KW-0175">Coiled coil</keyword>
<dbReference type="STRING" id="604088.SAMN04488060_2447"/>
<feature type="coiled-coil region" evidence="1">
    <location>
        <begin position="44"/>
        <end position="86"/>
    </location>
</feature>
<dbReference type="EMBL" id="FOWZ01000004">
    <property type="protein sequence ID" value="SFP33788.1"/>
    <property type="molecule type" value="Genomic_DNA"/>
</dbReference>
<keyword evidence="2" id="KW-1133">Transmembrane helix</keyword>
<proteinExistence type="predicted"/>